<dbReference type="InParanoid" id="A0A1S0TV30"/>
<dbReference type="CTD" id="9945325"/>
<name>A0A1S0TV30_LOALO</name>
<gene>
    <name evidence="1" type="ORF">LOAG_07902</name>
</gene>
<dbReference type="GeneID" id="9945325"/>
<organism evidence="1">
    <name type="scientific">Loa loa</name>
    <name type="common">Eye worm</name>
    <name type="synonym">Filaria loa</name>
    <dbReference type="NCBI Taxonomy" id="7209"/>
    <lineage>
        <taxon>Eukaryota</taxon>
        <taxon>Metazoa</taxon>
        <taxon>Ecdysozoa</taxon>
        <taxon>Nematoda</taxon>
        <taxon>Chromadorea</taxon>
        <taxon>Rhabditida</taxon>
        <taxon>Spirurina</taxon>
        <taxon>Spiruromorpha</taxon>
        <taxon>Filarioidea</taxon>
        <taxon>Onchocercidae</taxon>
        <taxon>Loa</taxon>
    </lineage>
</organism>
<reference evidence="1" key="1">
    <citation type="submission" date="2012-04" db="EMBL/GenBank/DDBJ databases">
        <title>The Genome Sequence of Loa loa.</title>
        <authorList>
            <consortium name="The Broad Institute Genome Sequencing Platform"/>
            <consortium name="Broad Institute Genome Sequencing Center for Infectious Disease"/>
            <person name="Nutman T.B."/>
            <person name="Fink D.L."/>
            <person name="Russ C."/>
            <person name="Young S."/>
            <person name="Zeng Q."/>
            <person name="Gargeya S."/>
            <person name="Alvarado L."/>
            <person name="Berlin A."/>
            <person name="Chapman S.B."/>
            <person name="Chen Z."/>
            <person name="Freedman E."/>
            <person name="Gellesch M."/>
            <person name="Goldberg J."/>
            <person name="Griggs A."/>
            <person name="Gujja S."/>
            <person name="Heilman E.R."/>
            <person name="Heiman D."/>
            <person name="Howarth C."/>
            <person name="Mehta T."/>
            <person name="Neiman D."/>
            <person name="Pearson M."/>
            <person name="Roberts A."/>
            <person name="Saif S."/>
            <person name="Shea T."/>
            <person name="Shenoy N."/>
            <person name="Sisk P."/>
            <person name="Stolte C."/>
            <person name="Sykes S."/>
            <person name="White J."/>
            <person name="Yandava C."/>
            <person name="Haas B."/>
            <person name="Henn M.R."/>
            <person name="Nusbaum C."/>
            <person name="Birren B."/>
        </authorList>
    </citation>
    <scope>NUCLEOTIDE SEQUENCE [LARGE SCALE GENOMIC DNA]</scope>
</reference>
<dbReference type="RefSeq" id="XP_003143482.1">
    <property type="nucleotide sequence ID" value="XM_003143434.1"/>
</dbReference>
<proteinExistence type="predicted"/>
<protein>
    <submittedName>
        <fullName evidence="1">Uncharacterized protein</fullName>
    </submittedName>
</protein>
<dbReference type="KEGG" id="loa:LOAG_07902"/>
<dbReference type="AlphaFoldDB" id="A0A1S0TV30"/>
<dbReference type="EMBL" id="JH712250">
    <property type="protein sequence ID" value="EFO20589.1"/>
    <property type="molecule type" value="Genomic_DNA"/>
</dbReference>
<accession>A0A1S0TV30</accession>
<evidence type="ECO:0000313" key="1">
    <source>
        <dbReference type="EMBL" id="EFO20589.1"/>
    </source>
</evidence>
<sequence length="119" mass="13598">MACTVFDGTGIDSEVCKRIRKIRKVLSQCSNHVFVTRALILLARQNLKVMGMEKEKDCGASVILLITGDHHYLWTCTNKFIIRLECSSNCWTLLHRPMEIGVCWLKREINPDGCIKLDC</sequence>